<feature type="modified residue" description="4-aspartylphosphate" evidence="3">
    <location>
        <position position="55"/>
    </location>
</feature>
<dbReference type="GO" id="GO:0003677">
    <property type="term" value="F:DNA binding"/>
    <property type="evidence" value="ECO:0007669"/>
    <property type="project" value="UniProtKB-KW"/>
</dbReference>
<evidence type="ECO:0000256" key="2">
    <source>
        <dbReference type="ARBA" id="ARBA00023125"/>
    </source>
</evidence>
<dbReference type="InterPro" id="IPR000792">
    <property type="entry name" value="Tscrpt_reg_LuxR_C"/>
</dbReference>
<organism evidence="6 7">
    <name type="scientific">Achromobacter anxifer</name>
    <dbReference type="NCBI Taxonomy" id="1287737"/>
    <lineage>
        <taxon>Bacteria</taxon>
        <taxon>Pseudomonadati</taxon>
        <taxon>Pseudomonadota</taxon>
        <taxon>Betaproteobacteria</taxon>
        <taxon>Burkholderiales</taxon>
        <taxon>Alcaligenaceae</taxon>
        <taxon>Achromobacter</taxon>
    </lineage>
</organism>
<dbReference type="PANTHER" id="PTHR45566:SF2">
    <property type="entry name" value="NARL SUBFAMILY"/>
    <property type="match status" value="1"/>
</dbReference>
<feature type="domain" description="HTH luxR-type" evidence="4">
    <location>
        <begin position="140"/>
        <end position="205"/>
    </location>
</feature>
<dbReference type="Gene3D" id="1.10.10.10">
    <property type="entry name" value="Winged helix-like DNA-binding domain superfamily/Winged helix DNA-binding domain"/>
    <property type="match status" value="1"/>
</dbReference>
<evidence type="ECO:0000259" key="5">
    <source>
        <dbReference type="PROSITE" id="PS50110"/>
    </source>
</evidence>
<evidence type="ECO:0000313" key="6">
    <source>
        <dbReference type="EMBL" id="CAB3857086.1"/>
    </source>
</evidence>
<dbReference type="GO" id="GO:0000160">
    <property type="term" value="P:phosphorelay signal transduction system"/>
    <property type="evidence" value="ECO:0007669"/>
    <property type="project" value="InterPro"/>
</dbReference>
<dbReference type="Proteomes" id="UP000494117">
    <property type="component" value="Unassembled WGS sequence"/>
</dbReference>
<dbReference type="CDD" id="cd17535">
    <property type="entry name" value="REC_NarL-like"/>
    <property type="match status" value="1"/>
</dbReference>
<dbReference type="PROSITE" id="PS50043">
    <property type="entry name" value="HTH_LUXR_2"/>
    <property type="match status" value="1"/>
</dbReference>
<dbReference type="PRINTS" id="PR00038">
    <property type="entry name" value="HTHLUXR"/>
</dbReference>
<sequence length="211" mass="22894">MTSVLLIDDHAMFREALVMAMGHAVPGLTLHPAASAQEALEALDQHPEIRHVIMDFYLPDMTGAELLKRLRQRRAQLRILVLSASQDPEDRRRAMEAGAQGFLNKSASGQELAAALEAVNEAPALRGTAAAAQSSSEQDEAALLRTLTPRQSEVLRLMCDGLRNKEISERLNMTEKTVKTHVSAILGALGVLNRTQATLVARRGGVFGKPV</sequence>
<dbReference type="InterPro" id="IPR016032">
    <property type="entry name" value="Sig_transdc_resp-reg_C-effctor"/>
</dbReference>
<dbReference type="Pfam" id="PF00196">
    <property type="entry name" value="GerE"/>
    <property type="match status" value="1"/>
</dbReference>
<dbReference type="GO" id="GO:0006355">
    <property type="term" value="P:regulation of DNA-templated transcription"/>
    <property type="evidence" value="ECO:0007669"/>
    <property type="project" value="InterPro"/>
</dbReference>
<dbReference type="SMART" id="SM00448">
    <property type="entry name" value="REC"/>
    <property type="match status" value="1"/>
</dbReference>
<accession>A0A6S7CNS5</accession>
<dbReference type="RefSeq" id="WP_175206909.1">
    <property type="nucleotide sequence ID" value="NZ_CADILG010000011.1"/>
</dbReference>
<dbReference type="InterPro" id="IPR001789">
    <property type="entry name" value="Sig_transdc_resp-reg_receiver"/>
</dbReference>
<dbReference type="Pfam" id="PF00072">
    <property type="entry name" value="Response_reg"/>
    <property type="match status" value="1"/>
</dbReference>
<dbReference type="PROSITE" id="PS50110">
    <property type="entry name" value="RESPONSE_REGULATORY"/>
    <property type="match status" value="1"/>
</dbReference>
<reference evidence="6 7" key="1">
    <citation type="submission" date="2020-04" db="EMBL/GenBank/DDBJ databases">
        <authorList>
            <person name="De Canck E."/>
        </authorList>
    </citation>
    <scope>NUCLEOTIDE SEQUENCE [LARGE SCALE GENOMIC DNA]</scope>
    <source>
        <strain evidence="6 7">LMG 26858</strain>
    </source>
</reference>
<feature type="domain" description="Response regulatory" evidence="5">
    <location>
        <begin position="3"/>
        <end position="120"/>
    </location>
</feature>
<gene>
    <name evidence="6" type="primary">degU_1</name>
    <name evidence="6" type="ORF">LMG26858_02020</name>
</gene>
<dbReference type="Gene3D" id="3.40.50.2300">
    <property type="match status" value="1"/>
</dbReference>
<dbReference type="SUPFAM" id="SSF52172">
    <property type="entry name" value="CheY-like"/>
    <property type="match status" value="1"/>
</dbReference>
<dbReference type="InterPro" id="IPR058245">
    <property type="entry name" value="NreC/VraR/RcsB-like_REC"/>
</dbReference>
<dbReference type="InterPro" id="IPR051015">
    <property type="entry name" value="EvgA-like"/>
</dbReference>
<dbReference type="SUPFAM" id="SSF46894">
    <property type="entry name" value="C-terminal effector domain of the bipartite response regulators"/>
    <property type="match status" value="1"/>
</dbReference>
<proteinExistence type="predicted"/>
<evidence type="ECO:0000256" key="1">
    <source>
        <dbReference type="ARBA" id="ARBA00022553"/>
    </source>
</evidence>
<name>A0A6S7CNS5_9BURK</name>
<dbReference type="InterPro" id="IPR011006">
    <property type="entry name" value="CheY-like_superfamily"/>
</dbReference>
<keyword evidence="2" id="KW-0238">DNA-binding</keyword>
<dbReference type="PANTHER" id="PTHR45566">
    <property type="entry name" value="HTH-TYPE TRANSCRIPTIONAL REGULATOR YHJB-RELATED"/>
    <property type="match status" value="1"/>
</dbReference>
<dbReference type="AlphaFoldDB" id="A0A6S7CNS5"/>
<keyword evidence="7" id="KW-1185">Reference proteome</keyword>
<dbReference type="SMART" id="SM00421">
    <property type="entry name" value="HTH_LUXR"/>
    <property type="match status" value="1"/>
</dbReference>
<dbReference type="EMBL" id="CADILG010000011">
    <property type="protein sequence ID" value="CAB3857086.1"/>
    <property type="molecule type" value="Genomic_DNA"/>
</dbReference>
<evidence type="ECO:0000313" key="7">
    <source>
        <dbReference type="Proteomes" id="UP000494117"/>
    </source>
</evidence>
<protein>
    <submittedName>
        <fullName evidence="6">Transcriptional regulatory protein DegU</fullName>
    </submittedName>
</protein>
<dbReference type="CDD" id="cd06170">
    <property type="entry name" value="LuxR_C_like"/>
    <property type="match status" value="1"/>
</dbReference>
<dbReference type="InterPro" id="IPR036388">
    <property type="entry name" value="WH-like_DNA-bd_sf"/>
</dbReference>
<keyword evidence="1 3" id="KW-0597">Phosphoprotein</keyword>
<evidence type="ECO:0000259" key="4">
    <source>
        <dbReference type="PROSITE" id="PS50043"/>
    </source>
</evidence>
<evidence type="ECO:0000256" key="3">
    <source>
        <dbReference type="PROSITE-ProRule" id="PRU00169"/>
    </source>
</evidence>